<keyword evidence="5 8" id="KW-1133">Transmembrane helix</keyword>
<evidence type="ECO:0000256" key="6">
    <source>
        <dbReference type="ARBA" id="ARBA00023065"/>
    </source>
</evidence>
<accession>A2BKX2</accession>
<evidence type="ECO:0000259" key="9">
    <source>
        <dbReference type="Pfam" id="PF00137"/>
    </source>
</evidence>
<gene>
    <name evidence="10" type="ordered locus">Hbut_0780</name>
</gene>
<dbReference type="InterPro" id="IPR000245">
    <property type="entry name" value="ATPase_proteolipid_csu"/>
</dbReference>
<dbReference type="AlphaFoldDB" id="A2BKX2"/>
<evidence type="ECO:0000256" key="5">
    <source>
        <dbReference type="ARBA" id="ARBA00022989"/>
    </source>
</evidence>
<evidence type="ECO:0000256" key="2">
    <source>
        <dbReference type="ARBA" id="ARBA00007296"/>
    </source>
</evidence>
<comment type="similarity">
    <text evidence="2 8">Belongs to the V-ATPase proteolipid subunit family.</text>
</comment>
<evidence type="ECO:0000256" key="7">
    <source>
        <dbReference type="ARBA" id="ARBA00023136"/>
    </source>
</evidence>
<organism evidence="10 11">
    <name type="scientific">Hyperthermus butylicus (strain DSM 5456 / JCM 9403 / PLM1-5)</name>
    <dbReference type="NCBI Taxonomy" id="415426"/>
    <lineage>
        <taxon>Archaea</taxon>
        <taxon>Thermoproteota</taxon>
        <taxon>Thermoprotei</taxon>
        <taxon>Desulfurococcales</taxon>
        <taxon>Pyrodictiaceae</taxon>
        <taxon>Hyperthermus</taxon>
    </lineage>
</organism>
<dbReference type="Proteomes" id="UP000002593">
    <property type="component" value="Chromosome"/>
</dbReference>
<dbReference type="SUPFAM" id="SSF81333">
    <property type="entry name" value="F1F0 ATP synthase subunit C"/>
    <property type="match status" value="1"/>
</dbReference>
<keyword evidence="4 8" id="KW-0812">Transmembrane</keyword>
<evidence type="ECO:0000313" key="11">
    <source>
        <dbReference type="Proteomes" id="UP000002593"/>
    </source>
</evidence>
<evidence type="ECO:0000256" key="8">
    <source>
        <dbReference type="RuleBase" id="RU363060"/>
    </source>
</evidence>
<feature type="transmembrane region" description="Helical" evidence="8">
    <location>
        <begin position="94"/>
        <end position="117"/>
    </location>
</feature>
<dbReference type="STRING" id="415426.Hbut_0780"/>
<dbReference type="InterPro" id="IPR035921">
    <property type="entry name" value="F/V-ATP_Csub_sf"/>
</dbReference>
<dbReference type="HOGENOM" id="CLU_148047_3_0_2"/>
<dbReference type="GO" id="GO:0033179">
    <property type="term" value="C:proton-transporting V-type ATPase, V0 domain"/>
    <property type="evidence" value="ECO:0007669"/>
    <property type="project" value="InterPro"/>
</dbReference>
<keyword evidence="3 8" id="KW-0813">Transport</keyword>
<feature type="domain" description="V-ATPase proteolipid subunit C-like" evidence="9">
    <location>
        <begin position="56"/>
        <end position="115"/>
    </location>
</feature>
<dbReference type="Pfam" id="PF00137">
    <property type="entry name" value="ATP-synt_C"/>
    <property type="match status" value="1"/>
</dbReference>
<keyword evidence="7 8" id="KW-0472">Membrane</keyword>
<dbReference type="GO" id="GO:0046961">
    <property type="term" value="F:proton-transporting ATPase activity, rotational mechanism"/>
    <property type="evidence" value="ECO:0007669"/>
    <property type="project" value="InterPro"/>
</dbReference>
<evidence type="ECO:0000256" key="1">
    <source>
        <dbReference type="ARBA" id="ARBA00004141"/>
    </source>
</evidence>
<dbReference type="PRINTS" id="PR00122">
    <property type="entry name" value="VACATPASE"/>
</dbReference>
<keyword evidence="6 8" id="KW-0406">Ion transport</keyword>
<comment type="subcellular location">
    <subcellularLocation>
        <location evidence="1">Membrane</location>
        <topology evidence="1">Multi-pass membrane protein</topology>
    </subcellularLocation>
</comment>
<evidence type="ECO:0000256" key="3">
    <source>
        <dbReference type="ARBA" id="ARBA00022448"/>
    </source>
</evidence>
<name>A2BKX2_HYPBU</name>
<protein>
    <submittedName>
        <fullName evidence="10">ATP synthase subunit C</fullName>
    </submittedName>
</protein>
<proteinExistence type="inferred from homology"/>
<reference evidence="10 11" key="1">
    <citation type="journal article" date="2007" name="Archaea">
        <title>The genome of Hyperthermus butylicus: a sulfur-reducing, peptide fermenting, neutrophilic Crenarchaeote growing up to 108 degrees C.</title>
        <authorList>
            <person name="Brugger K."/>
            <person name="Chen L."/>
            <person name="Stark M."/>
            <person name="Zibat A."/>
            <person name="Redder P."/>
            <person name="Ruepp A."/>
            <person name="Awayez M."/>
            <person name="She Q."/>
            <person name="Garrett R.A."/>
            <person name="Klenk H.P."/>
        </authorList>
    </citation>
    <scope>NUCLEOTIDE SEQUENCE [LARGE SCALE GENOMIC DNA]</scope>
    <source>
        <strain evidence="11">DSM 5456 / JCM 9403 / PLM1-5</strain>
    </source>
</reference>
<evidence type="ECO:0000313" key="10">
    <source>
        <dbReference type="EMBL" id="ABM80633.1"/>
    </source>
</evidence>
<dbReference type="CDD" id="cd18120">
    <property type="entry name" value="ATP-synt_Vo_Ao_c"/>
    <property type="match status" value="1"/>
</dbReference>
<keyword evidence="11" id="KW-1185">Reference proteome</keyword>
<dbReference type="eggNOG" id="arCOG02455">
    <property type="taxonomic scope" value="Archaea"/>
</dbReference>
<feature type="transmembrane region" description="Helical" evidence="8">
    <location>
        <begin position="53"/>
        <end position="73"/>
    </location>
</feature>
<dbReference type="Gene3D" id="1.20.120.610">
    <property type="entry name" value="lithium bound rotor ring of v- atpase"/>
    <property type="match status" value="1"/>
</dbReference>
<dbReference type="InterPro" id="IPR002379">
    <property type="entry name" value="ATPase_proteolipid_c-like_dom"/>
</dbReference>
<dbReference type="EMBL" id="CP000493">
    <property type="protein sequence ID" value="ABM80633.1"/>
    <property type="molecule type" value="Genomic_DNA"/>
</dbReference>
<evidence type="ECO:0000256" key="4">
    <source>
        <dbReference type="ARBA" id="ARBA00022692"/>
    </source>
</evidence>
<dbReference type="EnsemblBacteria" id="ABM80633">
    <property type="protein sequence ID" value="ABM80633"/>
    <property type="gene ID" value="Hbut_0780"/>
</dbReference>
<sequence length="119" mass="11652">MSPPNPQSGAHAMRRAVLGLVLFTALSLLAATTLVAAAQEDAVAAAEAAAKGWKAIAAALAMGLSAIGAGIALGRTGSAASAAVAEKPEVSGKLLIYLVLGEGIAIYGLLVAILIIFTG</sequence>
<comment type="caution">
    <text evidence="8">Lacks conserved residue(s) required for the propagation of feature annotation.</text>
</comment>
<dbReference type="KEGG" id="hbu:Hbut_0780"/>